<sequence length="111" mass="13115">MASQSGFSLHVTIYIDPANVPKFFEHFKPVYEAVSAEPECRFFELYQSPEDPGTLSWVEDWTMSLPEFMEKQMTKEYYKEYFAATDPMFLKPREFKILNRVGAPYFMAKDQ</sequence>
<proteinExistence type="predicted"/>
<accession>A0AAD6C563</accession>
<dbReference type="GeneID" id="81600375"/>
<dbReference type="SUPFAM" id="SSF54909">
    <property type="entry name" value="Dimeric alpha+beta barrel"/>
    <property type="match status" value="1"/>
</dbReference>
<organism evidence="2 3">
    <name type="scientific">Penicillium daleae</name>
    <dbReference type="NCBI Taxonomy" id="63821"/>
    <lineage>
        <taxon>Eukaryota</taxon>
        <taxon>Fungi</taxon>
        <taxon>Dikarya</taxon>
        <taxon>Ascomycota</taxon>
        <taxon>Pezizomycotina</taxon>
        <taxon>Eurotiomycetes</taxon>
        <taxon>Eurotiomycetidae</taxon>
        <taxon>Eurotiales</taxon>
        <taxon>Aspergillaceae</taxon>
        <taxon>Penicillium</taxon>
    </lineage>
</organism>
<dbReference type="EMBL" id="JAPVEA010000006">
    <property type="protein sequence ID" value="KAJ5450301.1"/>
    <property type="molecule type" value="Genomic_DNA"/>
</dbReference>
<dbReference type="Proteomes" id="UP001213681">
    <property type="component" value="Unassembled WGS sequence"/>
</dbReference>
<feature type="domain" description="ABM" evidence="1">
    <location>
        <begin position="8"/>
        <end position="62"/>
    </location>
</feature>
<name>A0AAD6C563_9EURO</name>
<protein>
    <recommendedName>
        <fullName evidence="1">ABM domain-containing protein</fullName>
    </recommendedName>
</protein>
<dbReference type="AlphaFoldDB" id="A0AAD6C563"/>
<evidence type="ECO:0000313" key="2">
    <source>
        <dbReference type="EMBL" id="KAJ5450301.1"/>
    </source>
</evidence>
<evidence type="ECO:0000259" key="1">
    <source>
        <dbReference type="Pfam" id="PF03992"/>
    </source>
</evidence>
<dbReference type="InterPro" id="IPR007138">
    <property type="entry name" value="ABM_dom"/>
</dbReference>
<dbReference type="RefSeq" id="XP_056765836.1">
    <property type="nucleotide sequence ID" value="XM_056910132.1"/>
</dbReference>
<evidence type="ECO:0000313" key="3">
    <source>
        <dbReference type="Proteomes" id="UP001213681"/>
    </source>
</evidence>
<dbReference type="InterPro" id="IPR011008">
    <property type="entry name" value="Dimeric_a/b-barrel"/>
</dbReference>
<reference evidence="2" key="1">
    <citation type="submission" date="2022-12" db="EMBL/GenBank/DDBJ databases">
        <authorList>
            <person name="Petersen C."/>
        </authorList>
    </citation>
    <scope>NUCLEOTIDE SEQUENCE</scope>
    <source>
        <strain evidence="2">IBT 16125</strain>
    </source>
</reference>
<dbReference type="Pfam" id="PF03992">
    <property type="entry name" value="ABM"/>
    <property type="match status" value="1"/>
</dbReference>
<comment type="caution">
    <text evidence="2">The sequence shown here is derived from an EMBL/GenBank/DDBJ whole genome shotgun (WGS) entry which is preliminary data.</text>
</comment>
<gene>
    <name evidence="2" type="ORF">N7458_006750</name>
</gene>
<dbReference type="Gene3D" id="3.30.70.100">
    <property type="match status" value="1"/>
</dbReference>
<keyword evidence="3" id="KW-1185">Reference proteome</keyword>
<reference evidence="2" key="2">
    <citation type="journal article" date="2023" name="IMA Fungus">
        <title>Comparative genomic study of the Penicillium genus elucidates a diverse pangenome and 15 lateral gene transfer events.</title>
        <authorList>
            <person name="Petersen C."/>
            <person name="Sorensen T."/>
            <person name="Nielsen M.R."/>
            <person name="Sondergaard T.E."/>
            <person name="Sorensen J.L."/>
            <person name="Fitzpatrick D.A."/>
            <person name="Frisvad J.C."/>
            <person name="Nielsen K.L."/>
        </authorList>
    </citation>
    <scope>NUCLEOTIDE SEQUENCE</scope>
    <source>
        <strain evidence="2">IBT 16125</strain>
    </source>
</reference>